<name>A0A919VWM0_9ACTN</name>
<protein>
    <submittedName>
        <fullName evidence="2">MBL fold metallo-hydrolase</fullName>
    </submittedName>
</protein>
<dbReference type="AlphaFoldDB" id="A0A919VWM0"/>
<dbReference type="PANTHER" id="PTHR43546:SF3">
    <property type="entry name" value="UPF0173 METAL-DEPENDENT HYDROLASE MJ1163"/>
    <property type="match status" value="1"/>
</dbReference>
<dbReference type="SMART" id="SM00849">
    <property type="entry name" value="Lactamase_B"/>
    <property type="match status" value="1"/>
</dbReference>
<dbReference type="SUPFAM" id="SSF56281">
    <property type="entry name" value="Metallo-hydrolase/oxidoreductase"/>
    <property type="match status" value="1"/>
</dbReference>
<dbReference type="InterPro" id="IPR050114">
    <property type="entry name" value="UPF0173_UPF0282_UlaG_hydrolase"/>
</dbReference>
<gene>
    <name evidence="2" type="ORF">Aco04nite_60730</name>
</gene>
<accession>A0A919VWM0</accession>
<dbReference type="EMBL" id="BOQP01000034">
    <property type="protein sequence ID" value="GIM78492.1"/>
    <property type="molecule type" value="Genomic_DNA"/>
</dbReference>
<dbReference type="InterPro" id="IPR001279">
    <property type="entry name" value="Metallo-B-lactamas"/>
</dbReference>
<dbReference type="PANTHER" id="PTHR43546">
    <property type="entry name" value="UPF0173 METAL-DEPENDENT HYDROLASE MJ1163-RELATED"/>
    <property type="match status" value="1"/>
</dbReference>
<dbReference type="Pfam" id="PF13483">
    <property type="entry name" value="Lactamase_B_3"/>
    <property type="match status" value="1"/>
</dbReference>
<dbReference type="Proteomes" id="UP000680865">
    <property type="component" value="Unassembled WGS sequence"/>
</dbReference>
<dbReference type="Gene3D" id="3.60.15.10">
    <property type="entry name" value="Ribonuclease Z/Hydroxyacylglutathione hydrolase-like"/>
    <property type="match status" value="1"/>
</dbReference>
<dbReference type="RefSeq" id="WP_213000597.1">
    <property type="nucleotide sequence ID" value="NZ_BAAATW010000001.1"/>
</dbReference>
<dbReference type="InterPro" id="IPR036866">
    <property type="entry name" value="RibonucZ/Hydroxyglut_hydro"/>
</dbReference>
<organism evidence="2 3">
    <name type="scientific">Winogradskya consettensis</name>
    <dbReference type="NCBI Taxonomy" id="113560"/>
    <lineage>
        <taxon>Bacteria</taxon>
        <taxon>Bacillati</taxon>
        <taxon>Actinomycetota</taxon>
        <taxon>Actinomycetes</taxon>
        <taxon>Micromonosporales</taxon>
        <taxon>Micromonosporaceae</taxon>
        <taxon>Winogradskya</taxon>
    </lineage>
</organism>
<proteinExistence type="predicted"/>
<sequence>MRITKFTHACLRLEGDGVLVADPGAFSERSALTGADAVLITHEHFDHLDPDALADALARRPGLRIYAHPDVLPKLTAFADVVTAVEPGAEFEAAGFRIRAYGGQHAVIHPELPRIANLGFLISDGAGSVYTPGDSFTVPEESVDTLFVPLNAPWMKLSEAIDFVRAVRPGRAYALHDSLLTETGASISNGHLERFGGTKYAQLAPGTTVS</sequence>
<feature type="domain" description="Metallo-beta-lactamase" evidence="1">
    <location>
        <begin position="7"/>
        <end position="176"/>
    </location>
</feature>
<comment type="caution">
    <text evidence="2">The sequence shown here is derived from an EMBL/GenBank/DDBJ whole genome shotgun (WGS) entry which is preliminary data.</text>
</comment>
<evidence type="ECO:0000313" key="3">
    <source>
        <dbReference type="Proteomes" id="UP000680865"/>
    </source>
</evidence>
<reference evidence="2" key="1">
    <citation type="submission" date="2021-03" db="EMBL/GenBank/DDBJ databases">
        <title>Whole genome shotgun sequence of Actinoplanes consettensis NBRC 14913.</title>
        <authorList>
            <person name="Komaki H."/>
            <person name="Tamura T."/>
        </authorList>
    </citation>
    <scope>NUCLEOTIDE SEQUENCE</scope>
    <source>
        <strain evidence="2">NBRC 14913</strain>
    </source>
</reference>
<keyword evidence="3" id="KW-1185">Reference proteome</keyword>
<evidence type="ECO:0000313" key="2">
    <source>
        <dbReference type="EMBL" id="GIM78492.1"/>
    </source>
</evidence>
<evidence type="ECO:0000259" key="1">
    <source>
        <dbReference type="SMART" id="SM00849"/>
    </source>
</evidence>